<organism evidence="1 2">
    <name type="scientific">Pyricularia oryzae</name>
    <name type="common">Rice blast fungus</name>
    <name type="synonym">Magnaporthe oryzae</name>
    <dbReference type="NCBI Taxonomy" id="318829"/>
    <lineage>
        <taxon>Eukaryota</taxon>
        <taxon>Fungi</taxon>
        <taxon>Dikarya</taxon>
        <taxon>Ascomycota</taxon>
        <taxon>Pezizomycotina</taxon>
        <taxon>Sordariomycetes</taxon>
        <taxon>Sordariomycetidae</taxon>
        <taxon>Magnaporthales</taxon>
        <taxon>Pyriculariaceae</taxon>
        <taxon>Pyricularia</taxon>
    </lineage>
</organism>
<dbReference type="EMBL" id="CP034207">
    <property type="protein sequence ID" value="QBZ60959.1"/>
    <property type="molecule type" value="Genomic_DNA"/>
</dbReference>
<proteinExistence type="predicted"/>
<evidence type="ECO:0000313" key="2">
    <source>
        <dbReference type="Proteomes" id="UP000294847"/>
    </source>
</evidence>
<dbReference type="AlphaFoldDB" id="A0A4P7NG97"/>
<protein>
    <submittedName>
        <fullName evidence="1">Uncharacterized protein</fullName>
    </submittedName>
</protein>
<dbReference type="Proteomes" id="UP000294847">
    <property type="component" value="Chromosome 4"/>
</dbReference>
<evidence type="ECO:0000313" key="1">
    <source>
        <dbReference type="EMBL" id="QBZ60959.1"/>
    </source>
</evidence>
<reference evidence="1 2" key="1">
    <citation type="journal article" date="2019" name="Mol. Biol. Evol.">
        <title>Blast fungal genomes show frequent chromosomal changes, gene gains and losses, and effector gene turnover.</title>
        <authorList>
            <person name="Gomez Luciano L.B."/>
            <person name="Jason Tsai I."/>
            <person name="Chuma I."/>
            <person name="Tosa Y."/>
            <person name="Chen Y.H."/>
            <person name="Li J.Y."/>
            <person name="Li M.Y."/>
            <person name="Jade Lu M.Y."/>
            <person name="Nakayashiki H."/>
            <person name="Li W.H."/>
        </authorList>
    </citation>
    <scope>NUCLEOTIDE SEQUENCE [LARGE SCALE GENOMIC DNA]</scope>
    <source>
        <strain evidence="1">MZ5-1-6</strain>
    </source>
</reference>
<gene>
    <name evidence="1" type="ORF">PoMZ_07904</name>
</gene>
<name>A0A4P7NG97_PYROR</name>
<accession>A0A4P7NG97</accession>
<sequence>MTPAAHGVDHLGRVVIADAFGVAPARRADGIVGEPVRALELGGASTLPICDGRRGAEALIKVLVAGDDLLSPTFTGVEVVGQVFESLALLNVAWELGVLAVTGAVQGKVVPDHVGLNMIDDLAGLVKPELVGYVLGQLAKELLQAGVSLLRGIFEESVVVEGLVQGHDQLQSVTPDQAREQLEQVNLGSQRDRVPLVDLALPHGEAIVMLADGAGELCSRRLDDRHPGLRVEATAVGGDHGLKLDKVPLGVVPSGYEVLVPPHLGRGAVSGGVVPALAGVGQVDVTAVPLAAKLRHREGAPVPVHAKLGIPEPLWRGIVLVGRRPRRLVRLCKYCRVQQEAGGG</sequence>